<proteinExistence type="predicted"/>
<dbReference type="AlphaFoldDB" id="A0A397E7U7"/>
<comment type="caution">
    <text evidence="2">The sequence shown here is derived from an EMBL/GenBank/DDBJ whole genome shotgun (WGS) entry which is preliminary data.</text>
</comment>
<sequence>MSGPALNLEGHDGAQRELDHFERVLATVNDLRPTFVVFSGNMTSPVTTNDVAAAGDDDQLDHKTSSTCKMTGLFQAAVHRTLDPTIRVTRMPYVNMLAEAKVRGLFSSHYPSTNVTSVTWPPKEPTDDDAADDDGGRGSPPPSCMVVVTNTFPSPPPPDSDPSTAKRVFHLVQVDQTGFHVQMHPVDV</sequence>
<dbReference type="EMBL" id="QUTC01000718">
    <property type="protein sequence ID" value="RHY77978.1"/>
    <property type="molecule type" value="Genomic_DNA"/>
</dbReference>
<accession>A0A397E7U7</accession>
<gene>
    <name evidence="2" type="ORF">DYB38_008551</name>
</gene>
<evidence type="ECO:0000313" key="2">
    <source>
        <dbReference type="EMBL" id="RHY77978.1"/>
    </source>
</evidence>
<evidence type="ECO:0000313" key="3">
    <source>
        <dbReference type="Proteomes" id="UP000265716"/>
    </source>
</evidence>
<feature type="region of interest" description="Disordered" evidence="1">
    <location>
        <begin position="113"/>
        <end position="143"/>
    </location>
</feature>
<organism evidence="2 3">
    <name type="scientific">Aphanomyces astaci</name>
    <name type="common">Crayfish plague agent</name>
    <dbReference type="NCBI Taxonomy" id="112090"/>
    <lineage>
        <taxon>Eukaryota</taxon>
        <taxon>Sar</taxon>
        <taxon>Stramenopiles</taxon>
        <taxon>Oomycota</taxon>
        <taxon>Saprolegniomycetes</taxon>
        <taxon>Saprolegniales</taxon>
        <taxon>Verrucalvaceae</taxon>
        <taxon>Aphanomyces</taxon>
    </lineage>
</organism>
<dbReference type="Proteomes" id="UP000265716">
    <property type="component" value="Unassembled WGS sequence"/>
</dbReference>
<evidence type="ECO:0000256" key="1">
    <source>
        <dbReference type="SAM" id="MobiDB-lite"/>
    </source>
</evidence>
<dbReference type="VEuPathDB" id="FungiDB:H257_10133"/>
<reference evidence="2 3" key="1">
    <citation type="submission" date="2018-08" db="EMBL/GenBank/DDBJ databases">
        <title>Aphanomyces genome sequencing and annotation.</title>
        <authorList>
            <person name="Minardi D."/>
            <person name="Oidtmann B."/>
            <person name="Van Der Giezen M."/>
            <person name="Studholme D.J."/>
        </authorList>
    </citation>
    <scope>NUCLEOTIDE SEQUENCE [LARGE SCALE GENOMIC DNA]</scope>
    <source>
        <strain evidence="2 3">SA</strain>
    </source>
</reference>
<protein>
    <submittedName>
        <fullName evidence="2">Uncharacterized protein</fullName>
    </submittedName>
</protein>
<name>A0A397E7U7_APHAT</name>